<accession>A0A916ZRT7</accession>
<evidence type="ECO:0000313" key="6">
    <source>
        <dbReference type="EMBL" id="GGE11107.1"/>
    </source>
</evidence>
<protein>
    <submittedName>
        <fullName evidence="6">Cell envelope biogenesis protein OmpA</fullName>
    </submittedName>
</protein>
<dbReference type="Pfam" id="PF00691">
    <property type="entry name" value="OmpA"/>
    <property type="match status" value="1"/>
</dbReference>
<dbReference type="InterPro" id="IPR011042">
    <property type="entry name" value="6-blade_b-propeller_TolB-like"/>
</dbReference>
<reference evidence="6 7" key="1">
    <citation type="journal article" date="2014" name="Int. J. Syst. Evol. Microbiol.">
        <title>Complete genome sequence of Corynebacterium casei LMG S-19264T (=DSM 44701T), isolated from a smear-ripened cheese.</title>
        <authorList>
            <consortium name="US DOE Joint Genome Institute (JGI-PGF)"/>
            <person name="Walter F."/>
            <person name="Albersmeier A."/>
            <person name="Kalinowski J."/>
            <person name="Ruckert C."/>
        </authorList>
    </citation>
    <scope>NUCLEOTIDE SEQUENCE [LARGE SCALE GENOMIC DNA]</scope>
    <source>
        <strain evidence="6 7">CGMCC 1.12925</strain>
    </source>
</reference>
<dbReference type="InterPro" id="IPR011990">
    <property type="entry name" value="TPR-like_helical_dom_sf"/>
</dbReference>
<evidence type="ECO:0000259" key="5">
    <source>
        <dbReference type="PROSITE" id="PS51123"/>
    </source>
</evidence>
<evidence type="ECO:0000313" key="7">
    <source>
        <dbReference type="Proteomes" id="UP000599688"/>
    </source>
</evidence>
<dbReference type="Gene3D" id="3.30.1330.60">
    <property type="entry name" value="OmpA-like domain"/>
    <property type="match status" value="1"/>
</dbReference>
<evidence type="ECO:0000256" key="2">
    <source>
        <dbReference type="ARBA" id="ARBA00023136"/>
    </source>
</evidence>
<dbReference type="Gene3D" id="1.25.40.10">
    <property type="entry name" value="Tetratricopeptide repeat domain"/>
    <property type="match status" value="1"/>
</dbReference>
<comment type="caution">
    <text evidence="6">The sequence shown here is derived from an EMBL/GenBank/DDBJ whole genome shotgun (WGS) entry which is preliminary data.</text>
</comment>
<evidence type="ECO:0000256" key="4">
    <source>
        <dbReference type="PROSITE-ProRule" id="PRU00473"/>
    </source>
</evidence>
<dbReference type="RefSeq" id="WP_188405775.1">
    <property type="nucleotide sequence ID" value="NZ_BMGL01000005.1"/>
</dbReference>
<dbReference type="AlphaFoldDB" id="A0A916ZRT7"/>
<dbReference type="Pfam" id="PF07676">
    <property type="entry name" value="PD40"/>
    <property type="match status" value="1"/>
</dbReference>
<dbReference type="GO" id="GO:0009279">
    <property type="term" value="C:cell outer membrane"/>
    <property type="evidence" value="ECO:0007669"/>
    <property type="project" value="UniProtKB-SubCell"/>
</dbReference>
<evidence type="ECO:0000256" key="3">
    <source>
        <dbReference type="ARBA" id="ARBA00023237"/>
    </source>
</evidence>
<dbReference type="SUPFAM" id="SSF48452">
    <property type="entry name" value="TPR-like"/>
    <property type="match status" value="1"/>
</dbReference>
<comment type="subcellular location">
    <subcellularLocation>
        <location evidence="1">Cell outer membrane</location>
    </subcellularLocation>
</comment>
<keyword evidence="2 4" id="KW-0472">Membrane</keyword>
<sequence length="656" mass="75968">MQQRSISFLFFVFWLIFVPFQPLVAQKWYEEKAEKHNQNKAYVDVVAIYKTLIQNGVTSEQILKKTADAYFFQGDYRSAYPKYKLLFRRYPNTLHEEHYLRYLHSLKSVNRYNEANSLLKQFKAKFPDELAQEDYTLDYLQKIEAKSEDYSIGVTAINSLEMDYAPSYYQNKIVFTSARDTGNFKKNRHQWDDSPFTQLYVAEMDKRTKELSQVKKFTNQLNTQVYHESSTCFTKDAKTVFFTRNAFINNERSTNIEGQQILKIYKASFVDGTWQNIEELPFNSNEFNTAHPTLSPDEDYLYFASDRPGGFGKADIWRVKLLEKDLFGEPENLGKPVNTSGTESFPFMAYNNILYFASNLHLGLGGLDLFAAEKQPDQSFPKITNLGAGINSKFDDFALIIDSSLTGFFSTNRSVGKYKRDNIYRIKQRYLPNFDDLLIKEIRVIDEENGENLAKVKFEIYNSSYQKIKLDSTDVNGNVSLSENKDVAKMYLRFIKENYEVKEIPISKSVLLQKDTLIVPLAKRMKAVALGKDIGKIIEIEKIYFDLDEYVIRPDAAIELAKIVSVLKSYPDVSIEIGSHTDSRASKSYNQKLSQNRAQSTKEWIIKNGISENRITAKGYGESKIVNHCKDDVDCSEKEHQQNRRSEFIITEIKDK</sequence>
<dbReference type="InterPro" id="IPR006664">
    <property type="entry name" value="OMP_bac"/>
</dbReference>
<dbReference type="CDD" id="cd07185">
    <property type="entry name" value="OmpA_C-like"/>
    <property type="match status" value="1"/>
</dbReference>
<keyword evidence="7" id="KW-1185">Reference proteome</keyword>
<dbReference type="InterPro" id="IPR006665">
    <property type="entry name" value="OmpA-like"/>
</dbReference>
<dbReference type="PANTHER" id="PTHR30329">
    <property type="entry name" value="STATOR ELEMENT OF FLAGELLAR MOTOR COMPLEX"/>
    <property type="match status" value="1"/>
</dbReference>
<dbReference type="SUPFAM" id="SSF103088">
    <property type="entry name" value="OmpA-like"/>
    <property type="match status" value="1"/>
</dbReference>
<feature type="domain" description="OmpA-like" evidence="5">
    <location>
        <begin position="532"/>
        <end position="654"/>
    </location>
</feature>
<dbReference type="PRINTS" id="PR01021">
    <property type="entry name" value="OMPADOMAIN"/>
</dbReference>
<dbReference type="InterPro" id="IPR050330">
    <property type="entry name" value="Bact_OuterMem_StrucFunc"/>
</dbReference>
<dbReference type="Proteomes" id="UP000599688">
    <property type="component" value="Unassembled WGS sequence"/>
</dbReference>
<dbReference type="PROSITE" id="PS51123">
    <property type="entry name" value="OMPA_2"/>
    <property type="match status" value="1"/>
</dbReference>
<organism evidence="6 7">
    <name type="scientific">Psychroflexus salis</name>
    <dbReference type="NCBI Taxonomy" id="1526574"/>
    <lineage>
        <taxon>Bacteria</taxon>
        <taxon>Pseudomonadati</taxon>
        <taxon>Bacteroidota</taxon>
        <taxon>Flavobacteriia</taxon>
        <taxon>Flavobacteriales</taxon>
        <taxon>Flavobacteriaceae</taxon>
        <taxon>Psychroflexus</taxon>
    </lineage>
</organism>
<name>A0A916ZRT7_9FLAO</name>
<dbReference type="InterPro" id="IPR036737">
    <property type="entry name" value="OmpA-like_sf"/>
</dbReference>
<dbReference type="SUPFAM" id="SSF82171">
    <property type="entry name" value="DPP6 N-terminal domain-like"/>
    <property type="match status" value="1"/>
</dbReference>
<evidence type="ECO:0000256" key="1">
    <source>
        <dbReference type="ARBA" id="ARBA00004442"/>
    </source>
</evidence>
<dbReference type="EMBL" id="BMGL01000005">
    <property type="protein sequence ID" value="GGE11107.1"/>
    <property type="molecule type" value="Genomic_DNA"/>
</dbReference>
<proteinExistence type="predicted"/>
<dbReference type="PANTHER" id="PTHR30329:SF21">
    <property type="entry name" value="LIPOPROTEIN YIAD-RELATED"/>
    <property type="match status" value="1"/>
</dbReference>
<gene>
    <name evidence="6" type="ORF">GCM10010831_10710</name>
</gene>
<dbReference type="Gene3D" id="2.120.10.30">
    <property type="entry name" value="TolB, C-terminal domain"/>
    <property type="match status" value="1"/>
</dbReference>
<keyword evidence="3" id="KW-0998">Cell outer membrane</keyword>
<dbReference type="InterPro" id="IPR011659">
    <property type="entry name" value="WD40"/>
</dbReference>